<gene>
    <name evidence="9" type="ORF">BN9_010900</name>
</gene>
<comment type="subcellular location">
    <subcellularLocation>
        <location evidence="1">Membrane</location>
    </subcellularLocation>
</comment>
<proteinExistence type="predicted"/>
<evidence type="ECO:0000256" key="4">
    <source>
        <dbReference type="ARBA" id="ARBA00023136"/>
    </source>
</evidence>
<dbReference type="GO" id="GO:0043495">
    <property type="term" value="F:protein-membrane adaptor activity"/>
    <property type="evidence" value="ECO:0007669"/>
    <property type="project" value="TreeGrafter"/>
</dbReference>
<feature type="domain" description="SUN" evidence="8">
    <location>
        <begin position="425"/>
        <end position="601"/>
    </location>
</feature>
<evidence type="ECO:0000256" key="2">
    <source>
        <dbReference type="ARBA" id="ARBA00022692"/>
    </source>
</evidence>
<feature type="compositionally biased region" description="Acidic residues" evidence="6">
    <location>
        <begin position="49"/>
        <end position="67"/>
    </location>
</feature>
<evidence type="ECO:0000313" key="9">
    <source>
        <dbReference type="EMBL" id="CCI40306.1"/>
    </source>
</evidence>
<evidence type="ECO:0000256" key="6">
    <source>
        <dbReference type="SAM" id="MobiDB-lite"/>
    </source>
</evidence>
<feature type="transmembrane region" description="Helical" evidence="7">
    <location>
        <begin position="133"/>
        <end position="160"/>
    </location>
</feature>
<evidence type="ECO:0000256" key="5">
    <source>
        <dbReference type="SAM" id="Coils"/>
    </source>
</evidence>
<dbReference type="GO" id="GO:0034993">
    <property type="term" value="C:meiotic nuclear membrane microtubule tethering complex"/>
    <property type="evidence" value="ECO:0007669"/>
    <property type="project" value="TreeGrafter"/>
</dbReference>
<dbReference type="OrthoDB" id="70224at2759"/>
<evidence type="ECO:0000256" key="7">
    <source>
        <dbReference type="SAM" id="Phobius"/>
    </source>
</evidence>
<evidence type="ECO:0000256" key="3">
    <source>
        <dbReference type="ARBA" id="ARBA00022989"/>
    </source>
</evidence>
<dbReference type="STRING" id="65357.A0A024G171"/>
<dbReference type="InterPro" id="IPR045119">
    <property type="entry name" value="SUN1-5"/>
</dbReference>
<evidence type="ECO:0000259" key="8">
    <source>
        <dbReference type="PROSITE" id="PS51469"/>
    </source>
</evidence>
<sequence length="1456" mass="165946">MMRCKESNLHNWLRLLRFGRNSTLQRTNTTPVQRRLLGNLNQVQRQNQESDEDEEDDQIDDDKEDDITFISSQQSSASRYQDFTSPARESNQSSIYDREDVDGRNRTFSSFQKIIHSHFMQGLSKGIKWSLSLLARLILVVLNVTWLLLPLICCAIAIFAPTYLTSAIRYASRIPYLDQSTGTMSSHERGAMKSIMEEVLDFKLAYIENELDALRTTVSQQDQAIESLRSVQELMQRTLLEQQKQTNMMDKSSTLSTYVERRVAEGIQQVASKISNLEKAQDHFQTGMTGIVRYLEVDEETLLVSQQRTMGDMLQDWKNETEQDLLATMQSNLHRLEHDLSTQKLEDSTVASSSLTFGSKHEHSSQHELINIIEQTVKEIATQKEDVDYAGIANGARVVYEKRDIFPTKQSIAKSIFEALIHPLILRPQYDHSFTTPSTFSPSIFSARDLLTEFVTPPWLSRHNGRPETALSETMEIGSCWGFSGQKANLSIRLSHRIIPTSVTVQHIRRQVARDFSAAPNRFRLWGIIGTLETYTVDRIPLGSYAFNRSDSSSQTFKILSPENCTTVLDGMTLSIESNHGNQETMSIWDAIRQRLGGDVTADSDTFVEDFFQNQIEEDPEWQLLEHERSTHSFIEREMEQDGCRGIALVTSGPTNVPLDRTKELFVDLTGRVQEYQGPACVEYLLSIKYSVIFLCREDSLQPFTRHFQKYIQKDTLLDIFQYQDENDCIILGGMDKAQTERFYKIMKTHAISKQHMLKVSFSCLQQYLLLLRIATQAIHKANTRGIVILAATVMEYYVPIHSETPFWGKQNGANINAIRNSQKNANSTNYFSKQYEKIAMKLSIHFVRAPNLIRKIRKDWCPKAFLVSFRYDLPQETMIETAHKDLEKYGVDVIAGVNRMEHPHQILLVTEQDETILTCPEHEDINDAFAARIADLHRNFCKMRAILQKAKELLLLSAKFCMLKPTDLLNEDAAGNKNVKFGKGLQIRTQRKLGAQSPIYELKEIFQNRSHCARAHVWEGNLAKSNTHDSGLDVVIAFSPAGTPNTIRDVWGDFWSGWAEKEICELKYQLKSVSLTSALDVVTASITGDYSSAAALLQFMWSKIGSAWSEGEQTRVRQSIQNMISAGLIRGLVDVTDLTSLEELIKHPLIREYDTLVLDHPRIQVHTRSVRRHDNMQQEGLESQKQASHVRVHRSLKGYMDDMIMEGIIEAIMKYIKIGAAVHITGYSMGGMLGQLLMLYLGDRCRVQGLDVSKIDFVGFGSPRVGDAGFAARLKLLFEPEQILNVMHPSDNIHAFPPTSEGYSDAAIKIFLRENGLGVARRLPSSFSMLPIVRGADRIIDRVIKKSHFQAATVCCICERKGHSIEQHRCRYCTERGTHRGSDCPHRGKPCRHCGRTNHSTGEHKCKVCQQYGHRGRECHTQRDVGMTELVTYFRYHDFLYYDTNMKESVEFSAA</sequence>
<dbReference type="InterPro" id="IPR035929">
    <property type="entry name" value="CoaB-like_sf"/>
</dbReference>
<name>A0A024G171_9STRA</name>
<reference evidence="9 10" key="1">
    <citation type="submission" date="2012-05" db="EMBL/GenBank/DDBJ databases">
        <title>Recombination and specialization in a pathogen metapopulation.</title>
        <authorList>
            <person name="Gardiner A."/>
            <person name="Kemen E."/>
            <person name="Schultz-Larsen T."/>
            <person name="MacLean D."/>
            <person name="Van Oosterhout C."/>
            <person name="Jones J.D.G."/>
        </authorList>
    </citation>
    <scope>NUCLEOTIDE SEQUENCE [LARGE SCALE GENOMIC DNA]</scope>
    <source>
        <strain evidence="9 10">Ac Nc2</strain>
    </source>
</reference>
<dbReference type="PANTHER" id="PTHR12911">
    <property type="entry name" value="SAD1/UNC-84-LIKE PROTEIN-RELATED"/>
    <property type="match status" value="1"/>
</dbReference>
<dbReference type="Gene3D" id="3.40.50.10300">
    <property type="entry name" value="CoaB-like"/>
    <property type="match status" value="1"/>
</dbReference>
<keyword evidence="4 7" id="KW-0472">Membrane</keyword>
<accession>A0A024G171</accession>
<keyword evidence="3 7" id="KW-1133">Transmembrane helix</keyword>
<dbReference type="Proteomes" id="UP000053237">
    <property type="component" value="Unassembled WGS sequence"/>
</dbReference>
<dbReference type="Gene3D" id="3.40.50.1820">
    <property type="entry name" value="alpha/beta hydrolase"/>
    <property type="match status" value="1"/>
</dbReference>
<dbReference type="SUPFAM" id="SSF102645">
    <property type="entry name" value="CoaB-like"/>
    <property type="match status" value="1"/>
</dbReference>
<dbReference type="InterPro" id="IPR029058">
    <property type="entry name" value="AB_hydrolase_fold"/>
</dbReference>
<dbReference type="Pfam" id="PF01764">
    <property type="entry name" value="Lipase_3"/>
    <property type="match status" value="1"/>
</dbReference>
<dbReference type="SUPFAM" id="SSF53474">
    <property type="entry name" value="alpha/beta-Hydrolases"/>
    <property type="match status" value="1"/>
</dbReference>
<dbReference type="EMBL" id="CAIX01000007">
    <property type="protein sequence ID" value="CCI40306.1"/>
    <property type="molecule type" value="Genomic_DNA"/>
</dbReference>
<dbReference type="Gene3D" id="2.60.120.260">
    <property type="entry name" value="Galactose-binding domain-like"/>
    <property type="match status" value="1"/>
</dbReference>
<dbReference type="InterPro" id="IPR012919">
    <property type="entry name" value="SUN_dom"/>
</dbReference>
<keyword evidence="2 7" id="KW-0812">Transmembrane</keyword>
<evidence type="ECO:0000256" key="1">
    <source>
        <dbReference type="ARBA" id="ARBA00004370"/>
    </source>
</evidence>
<dbReference type="Pfam" id="PF07738">
    <property type="entry name" value="Sad1_UNC"/>
    <property type="match status" value="1"/>
</dbReference>
<comment type="caution">
    <text evidence="9">The sequence shown here is derived from an EMBL/GenBank/DDBJ whole genome shotgun (WGS) entry which is preliminary data.</text>
</comment>
<protein>
    <recommendedName>
        <fullName evidence="8">SUN domain-containing protein</fullName>
    </recommendedName>
</protein>
<feature type="compositionally biased region" description="Polar residues" evidence="6">
    <location>
        <begin position="69"/>
        <end position="95"/>
    </location>
</feature>
<dbReference type="InterPro" id="IPR002921">
    <property type="entry name" value="Fungal_lipase-type"/>
</dbReference>
<keyword evidence="5" id="KW-0175">Coiled coil</keyword>
<feature type="region of interest" description="Disordered" evidence="6">
    <location>
        <begin position="27"/>
        <end position="99"/>
    </location>
</feature>
<organism evidence="9 10">
    <name type="scientific">Albugo candida</name>
    <dbReference type="NCBI Taxonomy" id="65357"/>
    <lineage>
        <taxon>Eukaryota</taxon>
        <taxon>Sar</taxon>
        <taxon>Stramenopiles</taxon>
        <taxon>Oomycota</taxon>
        <taxon>Peronosporomycetes</taxon>
        <taxon>Albuginales</taxon>
        <taxon>Albuginaceae</taxon>
        <taxon>Albugo</taxon>
    </lineage>
</organism>
<dbReference type="GO" id="GO:0006629">
    <property type="term" value="P:lipid metabolic process"/>
    <property type="evidence" value="ECO:0007669"/>
    <property type="project" value="InterPro"/>
</dbReference>
<keyword evidence="10" id="KW-1185">Reference proteome</keyword>
<dbReference type="InParanoid" id="A0A024G171"/>
<dbReference type="PANTHER" id="PTHR12911:SF8">
    <property type="entry name" value="KLAROID PROTEIN-RELATED"/>
    <property type="match status" value="1"/>
</dbReference>
<dbReference type="PROSITE" id="PS51469">
    <property type="entry name" value="SUN"/>
    <property type="match status" value="1"/>
</dbReference>
<feature type="coiled-coil region" evidence="5">
    <location>
        <begin position="319"/>
        <end position="346"/>
    </location>
</feature>
<evidence type="ECO:0000313" key="10">
    <source>
        <dbReference type="Proteomes" id="UP000053237"/>
    </source>
</evidence>